<accession>A0A8C6IPR9</accession>
<evidence type="ECO:0000313" key="1">
    <source>
        <dbReference type="Ensembl" id="ENSMUNP00000001770.1"/>
    </source>
</evidence>
<protein>
    <submittedName>
        <fullName evidence="1">Uncharacterized protein</fullName>
    </submittedName>
</protein>
<name>A0A8C6IPR9_MELUD</name>
<reference evidence="1" key="1">
    <citation type="submission" date="2020-03" db="EMBL/GenBank/DDBJ databases">
        <title>Melopsittacus undulatus (budgerigar) genome, bMelUnd1, maternal haplotype with Z.</title>
        <authorList>
            <person name="Gedman G."/>
            <person name="Mountcastle J."/>
            <person name="Haase B."/>
            <person name="Formenti G."/>
            <person name="Wright T."/>
            <person name="Apodaca J."/>
            <person name="Pelan S."/>
            <person name="Chow W."/>
            <person name="Rhie A."/>
            <person name="Howe K."/>
            <person name="Fedrigo O."/>
            <person name="Jarvis E.D."/>
        </authorList>
    </citation>
    <scope>NUCLEOTIDE SEQUENCE [LARGE SCALE GENOMIC DNA]</scope>
</reference>
<dbReference type="GO" id="GO:0016705">
    <property type="term" value="F:oxidoreductase activity, acting on paired donors, with incorporation or reduction of molecular oxygen"/>
    <property type="evidence" value="ECO:0007669"/>
    <property type="project" value="InterPro"/>
</dbReference>
<dbReference type="Proteomes" id="UP000694405">
    <property type="component" value="Chromosome 7"/>
</dbReference>
<dbReference type="AlphaFoldDB" id="A0A8C6IPR9"/>
<evidence type="ECO:0000313" key="2">
    <source>
        <dbReference type="Proteomes" id="UP000694405"/>
    </source>
</evidence>
<dbReference type="GO" id="GO:0004497">
    <property type="term" value="F:monooxygenase activity"/>
    <property type="evidence" value="ECO:0007669"/>
    <property type="project" value="InterPro"/>
</dbReference>
<dbReference type="SUPFAM" id="SSF48264">
    <property type="entry name" value="Cytochrome P450"/>
    <property type="match status" value="1"/>
</dbReference>
<dbReference type="GO" id="GO:0005506">
    <property type="term" value="F:iron ion binding"/>
    <property type="evidence" value="ECO:0007669"/>
    <property type="project" value="InterPro"/>
</dbReference>
<dbReference type="Gene3D" id="1.10.630.10">
    <property type="entry name" value="Cytochrome P450"/>
    <property type="match status" value="1"/>
</dbReference>
<organism evidence="1 2">
    <name type="scientific">Melopsittacus undulatus</name>
    <name type="common">Budgerigar</name>
    <name type="synonym">Psittacus undulatus</name>
    <dbReference type="NCBI Taxonomy" id="13146"/>
    <lineage>
        <taxon>Eukaryota</taxon>
        <taxon>Metazoa</taxon>
        <taxon>Chordata</taxon>
        <taxon>Craniata</taxon>
        <taxon>Vertebrata</taxon>
        <taxon>Euteleostomi</taxon>
        <taxon>Archelosauria</taxon>
        <taxon>Archosauria</taxon>
        <taxon>Dinosauria</taxon>
        <taxon>Saurischia</taxon>
        <taxon>Theropoda</taxon>
        <taxon>Coelurosauria</taxon>
        <taxon>Aves</taxon>
        <taxon>Neognathae</taxon>
        <taxon>Neoaves</taxon>
        <taxon>Telluraves</taxon>
        <taxon>Australaves</taxon>
        <taxon>Psittaciformes</taxon>
        <taxon>Psittaculidae</taxon>
        <taxon>Melopsittacus</taxon>
    </lineage>
</organism>
<dbReference type="GO" id="GO:0020037">
    <property type="term" value="F:heme binding"/>
    <property type="evidence" value="ECO:0007669"/>
    <property type="project" value="InterPro"/>
</dbReference>
<sequence>MEEKALLALILRRFWVESCQKAEELGITGGLILRPNNGIWIKLKRRQNAGSE</sequence>
<reference evidence="1" key="3">
    <citation type="submission" date="2025-09" db="UniProtKB">
        <authorList>
            <consortium name="Ensembl"/>
        </authorList>
    </citation>
    <scope>IDENTIFICATION</scope>
</reference>
<keyword evidence="2" id="KW-1185">Reference proteome</keyword>
<reference evidence="1" key="2">
    <citation type="submission" date="2025-08" db="UniProtKB">
        <authorList>
            <consortium name="Ensembl"/>
        </authorList>
    </citation>
    <scope>IDENTIFICATION</scope>
</reference>
<proteinExistence type="predicted"/>
<dbReference type="Ensembl" id="ENSMUNT00000002066.2">
    <property type="protein sequence ID" value="ENSMUNP00000001770.1"/>
    <property type="gene ID" value="ENSMUNG00000001520.2"/>
</dbReference>
<dbReference type="InterPro" id="IPR036396">
    <property type="entry name" value="Cyt_P450_sf"/>
</dbReference>